<evidence type="ECO:0000313" key="4">
    <source>
        <dbReference type="Proteomes" id="UP000005240"/>
    </source>
</evidence>
<evidence type="ECO:0000313" key="3">
    <source>
        <dbReference type="EnsemblFungi" id="PTTG_29530-t43_1-p1"/>
    </source>
</evidence>
<accession>A0A180G5Q6</accession>
<dbReference type="PANTHER" id="PTHR33069:SF3">
    <property type="entry name" value="DYNEIN HEAVY CHAIN TAIL DOMAIN-CONTAINING PROTEIN"/>
    <property type="match status" value="1"/>
</dbReference>
<dbReference type="EMBL" id="ADAS02000539">
    <property type="protein sequence ID" value="OAV87193.1"/>
    <property type="molecule type" value="Genomic_DNA"/>
</dbReference>
<feature type="region of interest" description="Disordered" evidence="1">
    <location>
        <begin position="1"/>
        <end position="27"/>
    </location>
</feature>
<dbReference type="PANTHER" id="PTHR33069">
    <property type="entry name" value="CHROMOSOME 7, WHOLE GENOME SHOTGUN SEQUENCE-RELATED"/>
    <property type="match status" value="1"/>
</dbReference>
<feature type="region of interest" description="Disordered" evidence="1">
    <location>
        <begin position="81"/>
        <end position="104"/>
    </location>
</feature>
<keyword evidence="4" id="KW-1185">Reference proteome</keyword>
<reference evidence="2" key="2">
    <citation type="submission" date="2016-05" db="EMBL/GenBank/DDBJ databases">
        <title>Comparative analysis highlights variable genome content of wheat rusts and divergence of the mating loci.</title>
        <authorList>
            <person name="Cuomo C.A."/>
            <person name="Bakkeren G."/>
            <person name="Szabo L."/>
            <person name="Khalil H."/>
            <person name="Joly D."/>
            <person name="Goldberg J."/>
            <person name="Young S."/>
            <person name="Zeng Q."/>
            <person name="Fellers J."/>
        </authorList>
    </citation>
    <scope>NUCLEOTIDE SEQUENCE [LARGE SCALE GENOMIC DNA]</scope>
    <source>
        <strain evidence="2">1-1 BBBD Race 1</strain>
    </source>
</reference>
<reference evidence="2" key="1">
    <citation type="submission" date="2009-11" db="EMBL/GenBank/DDBJ databases">
        <authorList>
            <consortium name="The Broad Institute Genome Sequencing Platform"/>
            <person name="Ward D."/>
            <person name="Feldgarden M."/>
            <person name="Earl A."/>
            <person name="Young S.K."/>
            <person name="Zeng Q."/>
            <person name="Koehrsen M."/>
            <person name="Alvarado L."/>
            <person name="Berlin A."/>
            <person name="Bochicchio J."/>
            <person name="Borenstein D."/>
            <person name="Chapman S.B."/>
            <person name="Chen Z."/>
            <person name="Engels R."/>
            <person name="Freedman E."/>
            <person name="Gellesch M."/>
            <person name="Goldberg J."/>
            <person name="Griggs A."/>
            <person name="Gujja S."/>
            <person name="Heilman E."/>
            <person name="Heiman D."/>
            <person name="Hepburn T."/>
            <person name="Howarth C."/>
            <person name="Jen D."/>
            <person name="Larson L."/>
            <person name="Lewis B."/>
            <person name="Mehta T."/>
            <person name="Park D."/>
            <person name="Pearson M."/>
            <person name="Roberts A."/>
            <person name="Saif S."/>
            <person name="Shea T."/>
            <person name="Shenoy N."/>
            <person name="Sisk P."/>
            <person name="Stolte C."/>
            <person name="Sykes S."/>
            <person name="Thomson T."/>
            <person name="Walk T."/>
            <person name="White J."/>
            <person name="Yandava C."/>
            <person name="Izard J."/>
            <person name="Baranova O.V."/>
            <person name="Blanton J.M."/>
            <person name="Tanner A.C."/>
            <person name="Dewhirst F.E."/>
            <person name="Haas B."/>
            <person name="Nusbaum C."/>
            <person name="Birren B."/>
        </authorList>
    </citation>
    <scope>NUCLEOTIDE SEQUENCE [LARGE SCALE GENOMIC DNA]</scope>
    <source>
        <strain evidence="2">1-1 BBBD Race 1</strain>
    </source>
</reference>
<proteinExistence type="predicted"/>
<name>A0A180G5Q6_PUCT1</name>
<reference evidence="3" key="4">
    <citation type="submission" date="2025-05" db="UniProtKB">
        <authorList>
            <consortium name="EnsemblFungi"/>
        </authorList>
    </citation>
    <scope>IDENTIFICATION</scope>
    <source>
        <strain evidence="3">isolate 1-1 / race 1 (BBBD)</strain>
    </source>
</reference>
<reference evidence="3 4" key="3">
    <citation type="journal article" date="2017" name="G3 (Bethesda)">
        <title>Comparative analysis highlights variable genome content of wheat rusts and divergence of the mating loci.</title>
        <authorList>
            <person name="Cuomo C.A."/>
            <person name="Bakkeren G."/>
            <person name="Khalil H.B."/>
            <person name="Panwar V."/>
            <person name="Joly D."/>
            <person name="Linning R."/>
            <person name="Sakthikumar S."/>
            <person name="Song X."/>
            <person name="Adiconis X."/>
            <person name="Fan L."/>
            <person name="Goldberg J.M."/>
            <person name="Levin J.Z."/>
            <person name="Young S."/>
            <person name="Zeng Q."/>
            <person name="Anikster Y."/>
            <person name="Bruce M."/>
            <person name="Wang M."/>
            <person name="Yin C."/>
            <person name="McCallum B."/>
            <person name="Szabo L.J."/>
            <person name="Hulbert S."/>
            <person name="Chen X."/>
            <person name="Fellers J.P."/>
        </authorList>
    </citation>
    <scope>NUCLEOTIDE SEQUENCE</scope>
    <source>
        <strain evidence="4">Isolate 1-1 / race 1 (BBBD)</strain>
        <strain evidence="3">isolate 1-1 / race 1 (BBBD)</strain>
    </source>
</reference>
<protein>
    <submittedName>
        <fullName evidence="2 3">Uncharacterized protein</fullName>
    </submittedName>
</protein>
<dbReference type="VEuPathDB" id="FungiDB:PTTG_29530"/>
<dbReference type="Proteomes" id="UP000005240">
    <property type="component" value="Unassembled WGS sequence"/>
</dbReference>
<sequence>MNQGQRLDGRPAGASTSSGLATQRKNSSLELQSTLPKLRQVLIKLHNSVGEPQLLLKLVEALDESWDQIKRAWSTLFLNGQLPTPHEPNDQHTPPPYEPNDQHTNELKPYRIAKVEGGMVGLMRWVDEIIPACHRYYEVTQYLKDPAKDSDFREKLIRSKWDVLHYTSQSVTKIDLIVGVLKASEIDLVQSDWPSRAECIDLEIVSLLQLIDGRESDGREISNPLSTPAIHLAELIIPMAKLARIFYRKLPRLGMNKKWPFSTKMSSAELAHLTNSPQAAKNEFIYLVVFLPHLNRGPAPINSDRFIQILNNLQSNVEHSLFSMSLHILPLIADDSSFSVQKHFMTWLITWKVEFSVAIQKLLDALEVL</sequence>
<dbReference type="STRING" id="630390.A0A180G5Q6"/>
<dbReference type="EnsemblFungi" id="PTTG_29530-t43_1">
    <property type="protein sequence ID" value="PTTG_29530-t43_1-p1"/>
    <property type="gene ID" value="PTTG_29530"/>
</dbReference>
<gene>
    <name evidence="2" type="ORF">PTTG_29530</name>
</gene>
<organism evidence="2">
    <name type="scientific">Puccinia triticina (isolate 1-1 / race 1 (BBBD))</name>
    <name type="common">Brown leaf rust fungus</name>
    <dbReference type="NCBI Taxonomy" id="630390"/>
    <lineage>
        <taxon>Eukaryota</taxon>
        <taxon>Fungi</taxon>
        <taxon>Dikarya</taxon>
        <taxon>Basidiomycota</taxon>
        <taxon>Pucciniomycotina</taxon>
        <taxon>Pucciniomycetes</taxon>
        <taxon>Pucciniales</taxon>
        <taxon>Pucciniaceae</taxon>
        <taxon>Puccinia</taxon>
    </lineage>
</organism>
<feature type="compositionally biased region" description="Polar residues" evidence="1">
    <location>
        <begin position="14"/>
        <end position="27"/>
    </location>
</feature>
<evidence type="ECO:0000256" key="1">
    <source>
        <dbReference type="SAM" id="MobiDB-lite"/>
    </source>
</evidence>
<evidence type="ECO:0000313" key="2">
    <source>
        <dbReference type="EMBL" id="OAV87193.1"/>
    </source>
</evidence>
<dbReference type="AlphaFoldDB" id="A0A180G5Q6"/>